<name>A0AAJ5YYN3_9BASI</name>
<feature type="domain" description="RNA methyltransferase bin3 C-terminal" evidence="2">
    <location>
        <begin position="185"/>
        <end position="270"/>
    </location>
</feature>
<dbReference type="GO" id="GO:0040031">
    <property type="term" value="P:snRNA modification"/>
    <property type="evidence" value="ECO:0007669"/>
    <property type="project" value="TreeGrafter"/>
</dbReference>
<keyword evidence="4" id="KW-1185">Reference proteome</keyword>
<dbReference type="GO" id="GO:0017069">
    <property type="term" value="F:snRNA binding"/>
    <property type="evidence" value="ECO:0007669"/>
    <property type="project" value="TreeGrafter"/>
</dbReference>
<accession>A0AAJ5YYN3</accession>
<dbReference type="Proteomes" id="UP001219567">
    <property type="component" value="Chromosome 3"/>
</dbReference>
<evidence type="ECO:0000256" key="1">
    <source>
        <dbReference type="RuleBase" id="RU367087"/>
    </source>
</evidence>
<dbReference type="GO" id="GO:0032259">
    <property type="term" value="P:methylation"/>
    <property type="evidence" value="ECO:0007669"/>
    <property type="project" value="UniProtKB-KW"/>
</dbReference>
<dbReference type="EMBL" id="CP119945">
    <property type="protein sequence ID" value="WFC99982.1"/>
    <property type="molecule type" value="Genomic_DNA"/>
</dbReference>
<evidence type="ECO:0000313" key="4">
    <source>
        <dbReference type="Proteomes" id="UP001219567"/>
    </source>
</evidence>
<dbReference type="InterPro" id="IPR039772">
    <property type="entry name" value="Bin3-like"/>
</dbReference>
<dbReference type="CDD" id="cd02440">
    <property type="entry name" value="AdoMet_MTases"/>
    <property type="match status" value="1"/>
</dbReference>
<gene>
    <name evidence="3" type="ORF">MYAM1_002729</name>
</gene>
<comment type="similarity">
    <text evidence="1">Belongs to the methyltransferase superfamily.</text>
</comment>
<organism evidence="3 4">
    <name type="scientific">Malassezia yamatoensis</name>
    <dbReference type="NCBI Taxonomy" id="253288"/>
    <lineage>
        <taxon>Eukaryota</taxon>
        <taxon>Fungi</taxon>
        <taxon>Dikarya</taxon>
        <taxon>Basidiomycota</taxon>
        <taxon>Ustilaginomycotina</taxon>
        <taxon>Malasseziomycetes</taxon>
        <taxon>Malasseziales</taxon>
        <taxon>Malasseziaceae</taxon>
        <taxon>Malassezia</taxon>
    </lineage>
</organism>
<dbReference type="SUPFAM" id="SSF53335">
    <property type="entry name" value="S-adenosyl-L-methionine-dependent methyltransferases"/>
    <property type="match status" value="1"/>
</dbReference>
<sequence>MPPPPPIYGNFRRYYGMRGARAIRASGDAQQEWCPIDQRIHALLKWYKNQAQSTELRWKRVLDLGCNAAKPLVELCQLIDPPLEKAVGVDIDAELVKQAKAAVRLAWSQMQPDHSHNLEATWYFPACFSTLLGTLAFPPLSKVGFPQCVDIRHGDWLQKPSAVQEEDARGYDLILWYAYARFTHSKIAQCLTDQGILALELQPWRSYDQARSLSRELRSAYTSLRIRPSDMDYLLDLFCMTHVDTIAIGQGYGACRLLTSGFRRPVELYARSTSPADQVVEAWPWPWVSRSPKTP</sequence>
<protein>
    <recommendedName>
        <fullName evidence="1">RNA methyltransferase</fullName>
        <ecNumber evidence="1">2.1.1.-</ecNumber>
    </recommendedName>
</protein>
<dbReference type="PANTHER" id="PTHR12315">
    <property type="entry name" value="BICOID-INTERACTING PROTEIN RELATED"/>
    <property type="match status" value="1"/>
</dbReference>
<keyword evidence="1" id="KW-0808">Transferase</keyword>
<dbReference type="AlphaFoldDB" id="A0AAJ5YYN3"/>
<keyword evidence="1" id="KW-0489">Methyltransferase</keyword>
<evidence type="ECO:0000313" key="3">
    <source>
        <dbReference type="EMBL" id="WFC99982.1"/>
    </source>
</evidence>
<keyword evidence="1" id="KW-0949">S-adenosyl-L-methionine</keyword>
<dbReference type="Gene3D" id="3.40.50.150">
    <property type="entry name" value="Vaccinia Virus protein VP39"/>
    <property type="match status" value="1"/>
</dbReference>
<dbReference type="InterPro" id="IPR029063">
    <property type="entry name" value="SAM-dependent_MTases_sf"/>
</dbReference>
<dbReference type="PANTHER" id="PTHR12315:SF0">
    <property type="entry name" value="7SK SNRNA METHYLPHOSPHATE CAPPING ENZYME"/>
    <property type="match status" value="1"/>
</dbReference>
<dbReference type="EC" id="2.1.1.-" evidence="1"/>
<evidence type="ECO:0000259" key="2">
    <source>
        <dbReference type="Pfam" id="PF06859"/>
    </source>
</evidence>
<dbReference type="Pfam" id="PF06859">
    <property type="entry name" value="Bin3"/>
    <property type="match status" value="1"/>
</dbReference>
<reference evidence="3 4" key="1">
    <citation type="submission" date="2023-03" db="EMBL/GenBank/DDBJ databases">
        <title>Mating type loci evolution in Malassezia.</title>
        <authorList>
            <person name="Coelho M.A."/>
        </authorList>
    </citation>
    <scope>NUCLEOTIDE SEQUENCE [LARGE SCALE GENOMIC DNA]</scope>
    <source>
        <strain evidence="3 4">CBS 9725</strain>
    </source>
</reference>
<dbReference type="GO" id="GO:0008173">
    <property type="term" value="F:RNA methyltransferase activity"/>
    <property type="evidence" value="ECO:0007669"/>
    <property type="project" value="UniProtKB-UniRule"/>
</dbReference>
<dbReference type="GO" id="GO:0008171">
    <property type="term" value="F:O-methyltransferase activity"/>
    <property type="evidence" value="ECO:0007669"/>
    <property type="project" value="UniProtKB-UniRule"/>
</dbReference>
<proteinExistence type="inferred from homology"/>
<dbReference type="InterPro" id="IPR010675">
    <property type="entry name" value="Bin3_C"/>
</dbReference>